<dbReference type="EnsemblPlants" id="TraesCS2B02G357000.1">
    <property type="protein sequence ID" value="TraesCS2B02G357000.1.cds1"/>
    <property type="gene ID" value="TraesCS2B02G357000"/>
</dbReference>
<dbReference type="Gramene" id="TraesCS2B02G357000.1">
    <property type="protein sequence ID" value="TraesCS2B02G357000.1.cds1"/>
    <property type="gene ID" value="TraesCS2B02G357000"/>
</dbReference>
<dbReference type="Pfam" id="PF00646">
    <property type="entry name" value="F-box"/>
    <property type="match status" value="1"/>
</dbReference>
<dbReference type="Gramene" id="TraesPARA_EIv1.0_0531750.1">
    <property type="protein sequence ID" value="TraesPARA_EIv1.0_0531750.1.CDS1"/>
    <property type="gene ID" value="TraesPARA_EIv1.0_0531750"/>
</dbReference>
<sequence>MLEWLLLGLGLGFGIALGPLSKKAAMAARLRQMLGCAAPTRIAPWPDLPPELLGLVLLRMPSRADRVRICAVCHSWRSGARLQPPPPLLPWFALREGNFLSLPDGAVHRMPLPDYDDVRYRVSTGSLLFLVDHDGRCSLVSPSSGKTIPLQINPDLLELRSHEDIRKVVVSDDLHTVVVLTTSKTNSKNVTMYALGPQGTTAMEWAPPVNSLALDIALFHGKLYVLTREHSGLLPELHVLEPRNMGIRSVKCIQRTHRDDDVKRFFFYLVASGNRLLMVGRIVYPHPIDSPMPSQCFKVFQAADLSSGHGWWSEVNTLMGHALFVSQGCSRSLAVGSQSVSGGAQEDCVYFMGERSVISNIEEDFLNSCVYNIRDQTVGRLPLETPAPSGPSWGIWLPTWLFPAEV</sequence>
<feature type="domain" description="F-box" evidence="2">
    <location>
        <begin position="45"/>
        <end position="78"/>
    </location>
</feature>
<dbReference type="Proteomes" id="UP000019116">
    <property type="component" value="Chromosome 2B"/>
</dbReference>
<feature type="signal peptide" evidence="1">
    <location>
        <begin position="1"/>
        <end position="16"/>
    </location>
</feature>
<evidence type="ECO:0000259" key="3">
    <source>
        <dbReference type="Pfam" id="PF03478"/>
    </source>
</evidence>
<protein>
    <submittedName>
        <fullName evidence="4">Uncharacterized protein</fullName>
    </submittedName>
</protein>
<dbReference type="SUPFAM" id="SSF81383">
    <property type="entry name" value="F-box domain"/>
    <property type="match status" value="1"/>
</dbReference>
<evidence type="ECO:0000313" key="5">
    <source>
        <dbReference type="Proteomes" id="UP000019116"/>
    </source>
</evidence>
<dbReference type="PANTHER" id="PTHR33110">
    <property type="entry name" value="F-BOX/KELCH-REPEAT PROTEIN-RELATED"/>
    <property type="match status" value="1"/>
</dbReference>
<organism evidence="4">
    <name type="scientific">Triticum aestivum</name>
    <name type="common">Wheat</name>
    <dbReference type="NCBI Taxonomy" id="4565"/>
    <lineage>
        <taxon>Eukaryota</taxon>
        <taxon>Viridiplantae</taxon>
        <taxon>Streptophyta</taxon>
        <taxon>Embryophyta</taxon>
        <taxon>Tracheophyta</taxon>
        <taxon>Spermatophyta</taxon>
        <taxon>Magnoliopsida</taxon>
        <taxon>Liliopsida</taxon>
        <taxon>Poales</taxon>
        <taxon>Poaceae</taxon>
        <taxon>BOP clade</taxon>
        <taxon>Pooideae</taxon>
        <taxon>Triticodae</taxon>
        <taxon>Triticeae</taxon>
        <taxon>Triticinae</taxon>
        <taxon>Triticum</taxon>
    </lineage>
</organism>
<dbReference type="Gramene" id="TraesMAC2B03G00974020.1">
    <property type="protein sequence ID" value="TraesMAC2B03G00974020.1.CDS1"/>
    <property type="gene ID" value="TraesMAC2B03G00974020"/>
</dbReference>
<dbReference type="Gramene" id="TraesARI2B03G00991260.1">
    <property type="protein sequence ID" value="TraesARI2B03G00991260.1.CDS1"/>
    <property type="gene ID" value="TraesARI2B03G00991260"/>
</dbReference>
<dbReference type="Gramene" id="TraesLDM2B03G00977320.1">
    <property type="protein sequence ID" value="TraesLDM2B03G00977320.1.CDS1"/>
    <property type="gene ID" value="TraesLDM2B03G00977320"/>
</dbReference>
<dbReference type="Gramene" id="TraesROB_scaffold_152144_01G000100.1">
    <property type="protein sequence ID" value="TraesROB_scaffold_152144_01G000100.1"/>
    <property type="gene ID" value="TraesROB_scaffold_152144_01G000100"/>
</dbReference>
<reference evidence="4" key="1">
    <citation type="submission" date="2018-08" db="EMBL/GenBank/DDBJ databases">
        <authorList>
            <person name="Rossello M."/>
        </authorList>
    </citation>
    <scope>NUCLEOTIDE SEQUENCE [LARGE SCALE GENOMIC DNA]</scope>
    <source>
        <strain evidence="4">cv. Chinese Spring</strain>
    </source>
</reference>
<dbReference type="Gramene" id="TraesJUL2B03G00982910.1">
    <property type="protein sequence ID" value="TraesJUL2B03G00982910.1.CDS1"/>
    <property type="gene ID" value="TraesJUL2B03G00982910"/>
</dbReference>
<dbReference type="InterPro" id="IPR005174">
    <property type="entry name" value="KIB1-4_b-propeller"/>
</dbReference>
<dbReference type="Gramene" id="TraesCS2B03G0922300.1">
    <property type="protein sequence ID" value="TraesCS2B03G0922300.1.CDS1"/>
    <property type="gene ID" value="TraesCS2B03G0922300"/>
</dbReference>
<evidence type="ECO:0000313" key="4">
    <source>
        <dbReference type="EnsemblPlants" id="TraesCS2B02G357000.1.cds1"/>
    </source>
</evidence>
<dbReference type="InterPro" id="IPR036047">
    <property type="entry name" value="F-box-like_dom_sf"/>
</dbReference>
<dbReference type="OrthoDB" id="589984at2759"/>
<dbReference type="Gramene" id="TraesJAG2B03G00976300.1">
    <property type="protein sequence ID" value="TraesJAG2B03G00976300.1.CDS1"/>
    <property type="gene ID" value="TraesJAG2B03G00976300"/>
</dbReference>
<keyword evidence="5" id="KW-1185">Reference proteome</keyword>
<dbReference type="Gramene" id="TraesWEE_scaffold_132144_01G000200.1">
    <property type="protein sequence ID" value="TraesWEE_scaffold_132144_01G000200.1"/>
    <property type="gene ID" value="TraesWEE_scaffold_132144_01G000200"/>
</dbReference>
<dbReference type="InterPro" id="IPR001810">
    <property type="entry name" value="F-box_dom"/>
</dbReference>
<dbReference type="PANTHER" id="PTHR33110:SF78">
    <property type="entry name" value="OS06G0148900 PROTEIN"/>
    <property type="match status" value="1"/>
</dbReference>
<dbReference type="Gramene" id="TraesSTA2B03G00972730.1">
    <property type="protein sequence ID" value="TraesSTA2B03G00972730.1.CDS1"/>
    <property type="gene ID" value="TraesSTA2B03G00972730"/>
</dbReference>
<evidence type="ECO:0000256" key="1">
    <source>
        <dbReference type="SAM" id="SignalP"/>
    </source>
</evidence>
<feature type="chain" id="PRO_5043172108" evidence="1">
    <location>
        <begin position="17"/>
        <end position="406"/>
    </location>
</feature>
<keyword evidence="1" id="KW-0732">Signal</keyword>
<dbReference type="Pfam" id="PF03478">
    <property type="entry name" value="Beta-prop_KIB1-4"/>
    <property type="match status" value="1"/>
</dbReference>
<reference evidence="4" key="2">
    <citation type="submission" date="2018-10" db="UniProtKB">
        <authorList>
            <consortium name="EnsemblPlants"/>
        </authorList>
    </citation>
    <scope>IDENTIFICATION</scope>
</reference>
<dbReference type="Gramene" id="TraesRN2B0100953000.1">
    <property type="protein sequence ID" value="TraesRN2B0100953000.1"/>
    <property type="gene ID" value="TraesRN2B0100953000"/>
</dbReference>
<dbReference type="Gramene" id="TraesNOR2B03G00990170.1">
    <property type="protein sequence ID" value="TraesNOR2B03G00990170.1.CDS1"/>
    <property type="gene ID" value="TraesNOR2B03G00990170"/>
</dbReference>
<proteinExistence type="predicted"/>
<dbReference type="Gramene" id="TraesCAD_scaffold_124031_01G000200.1">
    <property type="protein sequence ID" value="TraesCAD_scaffold_124031_01G000200.1"/>
    <property type="gene ID" value="TraesCAD_scaffold_124031_01G000200"/>
</dbReference>
<evidence type="ECO:0000259" key="2">
    <source>
        <dbReference type="Pfam" id="PF00646"/>
    </source>
</evidence>
<dbReference type="Gramene" id="TraesSYM2B03G00990870.1">
    <property type="protein sequence ID" value="TraesSYM2B03G00990870.1.CDS1"/>
    <property type="gene ID" value="TraesSYM2B03G00990870"/>
</dbReference>
<name>A0A3B6C8K4_WHEAT</name>
<dbReference type="Gene3D" id="1.20.1280.50">
    <property type="match status" value="1"/>
</dbReference>
<accession>A0A3B6C8K4</accession>
<dbReference type="Gramene" id="TraesCLE_scaffold_130378_01G000200.1">
    <property type="protein sequence ID" value="TraesCLE_scaffold_130378_01G000200.1"/>
    <property type="gene ID" value="TraesCLE_scaffold_130378_01G000200"/>
</dbReference>
<feature type="domain" description="KIB1-4 beta-propeller" evidence="3">
    <location>
        <begin position="99"/>
        <end position="372"/>
    </location>
</feature>
<dbReference type="AlphaFoldDB" id="A0A3B6C8K4"/>